<protein>
    <recommendedName>
        <fullName evidence="3">AT-hook motif nuclear-localized protein</fullName>
    </recommendedName>
</protein>
<evidence type="ECO:0000313" key="1">
    <source>
        <dbReference type="EMBL" id="CAL1413181.1"/>
    </source>
</evidence>
<sequence>MAPPGDGKLAKIGEVFSQVNSYYTVRCHAQGPVMSAVGTANLPAAMGTAQHYRSDQPAATKLPEMSAEEAAHKLGGLAIADRGVGRSSSGLGFAFRARHEKTHRV</sequence>
<gene>
    <name evidence="1" type="ORF">LTRI10_LOCUS52432</name>
</gene>
<dbReference type="AlphaFoldDB" id="A0AAV2GQX0"/>
<reference evidence="1 2" key="1">
    <citation type="submission" date="2024-04" db="EMBL/GenBank/DDBJ databases">
        <authorList>
            <person name="Fracassetti M."/>
        </authorList>
    </citation>
    <scope>NUCLEOTIDE SEQUENCE [LARGE SCALE GENOMIC DNA]</scope>
</reference>
<name>A0AAV2GQX0_9ROSI</name>
<dbReference type="EMBL" id="OZ034822">
    <property type="protein sequence ID" value="CAL1413181.1"/>
    <property type="molecule type" value="Genomic_DNA"/>
</dbReference>
<proteinExistence type="predicted"/>
<organism evidence="1 2">
    <name type="scientific">Linum trigynum</name>
    <dbReference type="NCBI Taxonomy" id="586398"/>
    <lineage>
        <taxon>Eukaryota</taxon>
        <taxon>Viridiplantae</taxon>
        <taxon>Streptophyta</taxon>
        <taxon>Embryophyta</taxon>
        <taxon>Tracheophyta</taxon>
        <taxon>Spermatophyta</taxon>
        <taxon>Magnoliopsida</taxon>
        <taxon>eudicotyledons</taxon>
        <taxon>Gunneridae</taxon>
        <taxon>Pentapetalae</taxon>
        <taxon>rosids</taxon>
        <taxon>fabids</taxon>
        <taxon>Malpighiales</taxon>
        <taxon>Linaceae</taxon>
        <taxon>Linum</taxon>
    </lineage>
</organism>
<dbReference type="Proteomes" id="UP001497516">
    <property type="component" value="Chromosome 9"/>
</dbReference>
<evidence type="ECO:0008006" key="3">
    <source>
        <dbReference type="Google" id="ProtNLM"/>
    </source>
</evidence>
<accession>A0AAV2GQX0</accession>
<keyword evidence="2" id="KW-1185">Reference proteome</keyword>
<evidence type="ECO:0000313" key="2">
    <source>
        <dbReference type="Proteomes" id="UP001497516"/>
    </source>
</evidence>